<dbReference type="Gene3D" id="2.60.120.260">
    <property type="entry name" value="Galactose-binding domain-like"/>
    <property type="match status" value="1"/>
</dbReference>
<feature type="region of interest" description="Disordered" evidence="1">
    <location>
        <begin position="1"/>
        <end position="23"/>
    </location>
</feature>
<sequence length="480" mass="52183">MTLENVTQLPDNPVKNSPGHTSDHKIIHSALKEAKERFQSTLSQDDLQPVKQTQASAAANAARMLAKLNRGIDNVSVLYCGDSTGNEPLEHIYLEAQALAARYPKYTVNYRLWNDTTRVYDAAVVIQTGQGATPPVLTYWNCSVSGFATFHFVGERFTQAFESLPEAPDTIFISHSHNMLDVTTANLRASFRPNVMILSEELSQIFPDAGVILMSQNPSYTPGRETWQNIKATELQGLAARHGYGFIDVHQAFVDTGNAQAYTKVDNIHPTTSADAPAPNGSALWAETVMKALTYTGTVSSPAQRPSYFVEPARSLIPNTEFADWTDGSPPTGWTLTNVTAEKDTTNFETGTYGMKLTATATGTCFAQFSATPASLGIKGLVSGKLITVGVRIFVPSTNTIAGVGLLVKDQGGSTTQRRVDISSATRGRFHWLYLTKKIDSPGTLFTFQISPQWSGTNAATNVMTVDRVRVVEGDVPRFA</sequence>
<protein>
    <recommendedName>
        <fullName evidence="4">Hydrolase</fullName>
    </recommendedName>
</protein>
<evidence type="ECO:0000256" key="1">
    <source>
        <dbReference type="SAM" id="MobiDB-lite"/>
    </source>
</evidence>
<proteinExistence type="predicted"/>
<dbReference type="OrthoDB" id="34638at10239"/>
<gene>
    <name evidence="2" type="ORF">SEA_TRINA_65</name>
</gene>
<dbReference type="EMBL" id="MF668286">
    <property type="protein sequence ID" value="ASZ74879.1"/>
    <property type="molecule type" value="Genomic_DNA"/>
</dbReference>
<keyword evidence="3" id="KW-1185">Reference proteome</keyword>
<reference evidence="3" key="1">
    <citation type="submission" date="2017-08" db="EMBL/GenBank/DDBJ databases">
        <authorList>
            <person name="de Groot N.N."/>
        </authorList>
    </citation>
    <scope>NUCLEOTIDE SEQUENCE [LARGE SCALE GENOMIC DNA]</scope>
</reference>
<feature type="compositionally biased region" description="Polar residues" evidence="1">
    <location>
        <begin position="1"/>
        <end position="20"/>
    </location>
</feature>
<evidence type="ECO:0000313" key="3">
    <source>
        <dbReference type="Proteomes" id="UP000231419"/>
    </source>
</evidence>
<evidence type="ECO:0008006" key="4">
    <source>
        <dbReference type="Google" id="ProtNLM"/>
    </source>
</evidence>
<evidence type="ECO:0000313" key="2">
    <source>
        <dbReference type="EMBL" id="ASZ74879.1"/>
    </source>
</evidence>
<accession>A0A2D0ZMY6</accession>
<dbReference type="Gene3D" id="3.40.50.1110">
    <property type="entry name" value="SGNH hydrolase"/>
    <property type="match status" value="1"/>
</dbReference>
<dbReference type="InterPro" id="IPR036514">
    <property type="entry name" value="SGNH_hydro_sf"/>
</dbReference>
<dbReference type="Proteomes" id="UP000231419">
    <property type="component" value="Segment"/>
</dbReference>
<organism evidence="2 3">
    <name type="scientific">Rhodococcus phage Trina</name>
    <dbReference type="NCBI Taxonomy" id="2027905"/>
    <lineage>
        <taxon>Viruses</taxon>
        <taxon>Duplodnaviria</taxon>
        <taxon>Heunggongvirae</taxon>
        <taxon>Uroviricota</taxon>
        <taxon>Caudoviricetes</taxon>
        <taxon>Trinavirus</taxon>
        <taxon>Trinavirus trina</taxon>
    </lineage>
</organism>
<name>A0A2D0ZMY6_9CAUD</name>
<dbReference type="SUPFAM" id="SSF52266">
    <property type="entry name" value="SGNH hydrolase"/>
    <property type="match status" value="1"/>
</dbReference>